<dbReference type="Proteomes" id="UP000587527">
    <property type="component" value="Unassembled WGS sequence"/>
</dbReference>
<dbReference type="EMBL" id="JACHMN010000002">
    <property type="protein sequence ID" value="MBB5868241.1"/>
    <property type="molecule type" value="Genomic_DNA"/>
</dbReference>
<evidence type="ECO:0000259" key="1">
    <source>
        <dbReference type="Pfam" id="PF01636"/>
    </source>
</evidence>
<dbReference type="Pfam" id="PF01636">
    <property type="entry name" value="APH"/>
    <property type="match status" value="1"/>
</dbReference>
<dbReference type="RefSeq" id="WP_184834024.1">
    <property type="nucleotide sequence ID" value="NZ_JACHMN010000002.1"/>
</dbReference>
<keyword evidence="2" id="KW-0808">Transferase</keyword>
<dbReference type="Gene3D" id="1.10.510.10">
    <property type="entry name" value="Transferase(Phosphotransferase) domain 1"/>
    <property type="match status" value="1"/>
</dbReference>
<reference evidence="2 3" key="1">
    <citation type="submission" date="2020-08" db="EMBL/GenBank/DDBJ databases">
        <title>Sequencing the genomes of 1000 actinobacteria strains.</title>
        <authorList>
            <person name="Klenk H.-P."/>
        </authorList>
    </citation>
    <scope>NUCLEOTIDE SEQUENCE [LARGE SCALE GENOMIC DNA]</scope>
    <source>
        <strain evidence="2 3">DSM 45362</strain>
    </source>
</reference>
<dbReference type="SUPFAM" id="SSF56112">
    <property type="entry name" value="Protein kinase-like (PK-like)"/>
    <property type="match status" value="1"/>
</dbReference>
<evidence type="ECO:0000313" key="2">
    <source>
        <dbReference type="EMBL" id="MBB5868241.1"/>
    </source>
</evidence>
<sequence length="329" mass="34716">MEELLRGWVRADFGLDLVSLDEVGHGADDAARLWRGRGAGGESFAVKVTTGGTPAGLLLTAHLADRGVPGILAPRTTASGACWSEREGSRLSVVRWAPGDRALAGGMTGAHWRTFGALLAAVHATGVSGGPAGLLPREDHTHDGPAAFVRTITDRLRRPSDDLLVRALAERWHAAAGELSALSGRADELGGRLRDATAVEVVCHGDPHLGNLLVGPGGEVWLIDWDDAVRAPRERDLMFVLGGVLAFAPVTAQQRASFLDGYGDVGPDPVRLAYYLCKRALEDLDWAARVLDVRRPVEERTAALEIVGGILSPEGIVPIALAAARRAAG</sequence>
<proteinExistence type="predicted"/>
<dbReference type="GO" id="GO:0016740">
    <property type="term" value="F:transferase activity"/>
    <property type="evidence" value="ECO:0007669"/>
    <property type="project" value="UniProtKB-KW"/>
</dbReference>
<accession>A0A841BN29</accession>
<gene>
    <name evidence="2" type="ORF">F4553_001620</name>
</gene>
<dbReference type="Gene3D" id="3.30.200.20">
    <property type="entry name" value="Phosphorylase Kinase, domain 1"/>
    <property type="match status" value="1"/>
</dbReference>
<keyword evidence="3" id="KW-1185">Reference proteome</keyword>
<feature type="domain" description="Aminoglycoside phosphotransferase" evidence="1">
    <location>
        <begin position="60"/>
        <end position="271"/>
    </location>
</feature>
<organism evidence="2 3">
    <name type="scientific">Allocatelliglobosispora scoriae</name>
    <dbReference type="NCBI Taxonomy" id="643052"/>
    <lineage>
        <taxon>Bacteria</taxon>
        <taxon>Bacillati</taxon>
        <taxon>Actinomycetota</taxon>
        <taxon>Actinomycetes</taxon>
        <taxon>Micromonosporales</taxon>
        <taxon>Micromonosporaceae</taxon>
        <taxon>Allocatelliglobosispora</taxon>
    </lineage>
</organism>
<dbReference type="InterPro" id="IPR002575">
    <property type="entry name" value="Aminoglycoside_PTrfase"/>
</dbReference>
<dbReference type="AlphaFoldDB" id="A0A841BN29"/>
<dbReference type="Gene3D" id="1.20.58.840">
    <property type="match status" value="1"/>
</dbReference>
<name>A0A841BN29_9ACTN</name>
<comment type="caution">
    <text evidence="2">The sequence shown here is derived from an EMBL/GenBank/DDBJ whole genome shotgun (WGS) entry which is preliminary data.</text>
</comment>
<evidence type="ECO:0000313" key="3">
    <source>
        <dbReference type="Proteomes" id="UP000587527"/>
    </source>
</evidence>
<dbReference type="InterPro" id="IPR011009">
    <property type="entry name" value="Kinase-like_dom_sf"/>
</dbReference>
<protein>
    <submittedName>
        <fullName evidence="2">Spectinomycin phosphotransferase</fullName>
    </submittedName>
</protein>